<feature type="domain" description="SLH" evidence="1">
    <location>
        <begin position="234"/>
        <end position="297"/>
    </location>
</feature>
<dbReference type="InterPro" id="IPR001119">
    <property type="entry name" value="SLH_dom"/>
</dbReference>
<proteinExistence type="predicted"/>
<dbReference type="Proteomes" id="UP000292459">
    <property type="component" value="Unassembled WGS sequence"/>
</dbReference>
<dbReference type="InterPro" id="IPR022222">
    <property type="entry name" value="DUF3747"/>
</dbReference>
<gene>
    <name evidence="2" type="ORF">DYY88_18575</name>
</gene>
<feature type="domain" description="SLH" evidence="1">
    <location>
        <begin position="299"/>
        <end position="362"/>
    </location>
</feature>
<dbReference type="AlphaFoldDB" id="A0A4Q7E3U0"/>
<protein>
    <submittedName>
        <fullName evidence="2">DUF3747 domain-containing protein</fullName>
    </submittedName>
</protein>
<evidence type="ECO:0000313" key="3">
    <source>
        <dbReference type="Proteomes" id="UP000292459"/>
    </source>
</evidence>
<reference evidence="2 3" key="1">
    <citation type="submission" date="2018-11" db="EMBL/GenBank/DDBJ databases">
        <title>Whole genome sequencing of an environmental sample.</title>
        <authorList>
            <person name="Sarangi A.N."/>
            <person name="Singh D."/>
            <person name="Tripathy S."/>
        </authorList>
    </citation>
    <scope>NUCLEOTIDE SEQUENCE [LARGE SCALE GENOMIC DNA]</scope>
    <source>
        <strain evidence="2 3">Lakshadweep</strain>
    </source>
</reference>
<dbReference type="Pfam" id="PF00395">
    <property type="entry name" value="SLH"/>
    <property type="match status" value="2"/>
</dbReference>
<dbReference type="EMBL" id="QVFV01000005">
    <property type="protein sequence ID" value="RZM76662.1"/>
    <property type="molecule type" value="Genomic_DNA"/>
</dbReference>
<sequence>MNVNQYLMAICQGSELLMIEFRLTSQHTYRVHLMKLKFIPNLMPFAIAATISTVGVAAATATDFSTAELDQDTVISVAIPSGSLIPYKLWLVRETQPGATCFTVSGSNPGIVDPLWQTNSGCSAGFSSNLFSIRVDGENLRNQYSLDIVEREGELLLVGRPLRGRSLVIGRTGGITPNDFLEIQLEPGWRITQRVFEDSRLSHFYYTNDASLASLLESDSIAVGPNPTPDPLPETDFPFPDIARNIYAAEITAAFNLGLVSGGADGTFAPTRPVTREEAVVIVAEALQTVGFTLPETVSTAPFPDVAADRWSAARINALKNLGIVTGDQNGQFRPADTITRAELMSMLRRAAEQKVQLGTEGVRAPELTPTGEVFDFSDISGHWNEATIAQMSAYCNVATPLNERGNAFRPDTSALRDYTTAATFRMIDCGATPLP</sequence>
<keyword evidence="3" id="KW-1185">Reference proteome</keyword>
<evidence type="ECO:0000259" key="1">
    <source>
        <dbReference type="PROSITE" id="PS51272"/>
    </source>
</evidence>
<comment type="caution">
    <text evidence="2">The sequence shown here is derived from an EMBL/GenBank/DDBJ whole genome shotgun (WGS) entry which is preliminary data.</text>
</comment>
<accession>A0A4Q7E3U0</accession>
<dbReference type="Pfam" id="PF12565">
    <property type="entry name" value="DUF3747"/>
    <property type="match status" value="1"/>
</dbReference>
<dbReference type="PROSITE" id="PS51272">
    <property type="entry name" value="SLH"/>
    <property type="match status" value="2"/>
</dbReference>
<organism evidence="2 3">
    <name type="scientific">Leptolyngbya iicbica LK</name>
    <dbReference type="NCBI Taxonomy" id="2294035"/>
    <lineage>
        <taxon>Bacteria</taxon>
        <taxon>Bacillati</taxon>
        <taxon>Cyanobacteriota</taxon>
        <taxon>Cyanophyceae</taxon>
        <taxon>Leptolyngbyales</taxon>
        <taxon>Leptolyngbyaceae</taxon>
        <taxon>Leptolyngbya group</taxon>
        <taxon>Leptolyngbya</taxon>
        <taxon>Leptolyngbya iicbica</taxon>
    </lineage>
</organism>
<name>A0A4Q7E3U0_9CYAN</name>
<evidence type="ECO:0000313" key="2">
    <source>
        <dbReference type="EMBL" id="RZM76662.1"/>
    </source>
</evidence>
<dbReference type="OrthoDB" id="9759810at2"/>